<dbReference type="Pfam" id="PF02170">
    <property type="entry name" value="PAZ"/>
    <property type="match status" value="1"/>
</dbReference>
<dbReference type="SMART" id="SM00950">
    <property type="entry name" value="Piwi"/>
    <property type="match status" value="1"/>
</dbReference>
<dbReference type="Gene3D" id="3.40.50.2300">
    <property type="match status" value="1"/>
</dbReference>
<dbReference type="InterPro" id="IPR036397">
    <property type="entry name" value="RNaseH_sf"/>
</dbReference>
<dbReference type="InterPro" id="IPR003165">
    <property type="entry name" value="Piwi"/>
</dbReference>
<comment type="caution">
    <text evidence="3">The sequence shown here is derived from an EMBL/GenBank/DDBJ whole genome shotgun (WGS) entry which is preliminary data.</text>
</comment>
<gene>
    <name evidence="3" type="ORF">IFR04_009054</name>
</gene>
<reference evidence="3" key="1">
    <citation type="submission" date="2021-02" db="EMBL/GenBank/DDBJ databases">
        <title>Genome sequence Cadophora malorum strain M34.</title>
        <authorList>
            <person name="Stefanovic E."/>
            <person name="Vu D."/>
            <person name="Scully C."/>
            <person name="Dijksterhuis J."/>
            <person name="Roader J."/>
            <person name="Houbraken J."/>
        </authorList>
    </citation>
    <scope>NUCLEOTIDE SEQUENCE</scope>
    <source>
        <strain evidence="3">M34</strain>
    </source>
</reference>
<dbReference type="SUPFAM" id="SSF53098">
    <property type="entry name" value="Ribonuclease H-like"/>
    <property type="match status" value="1"/>
</dbReference>
<proteinExistence type="predicted"/>
<evidence type="ECO:0000259" key="2">
    <source>
        <dbReference type="PROSITE" id="PS50822"/>
    </source>
</evidence>
<dbReference type="InterPro" id="IPR012337">
    <property type="entry name" value="RNaseH-like_sf"/>
</dbReference>
<keyword evidence="4" id="KW-1185">Reference proteome</keyword>
<feature type="region of interest" description="Disordered" evidence="1">
    <location>
        <begin position="1"/>
        <end position="88"/>
    </location>
</feature>
<feature type="compositionally biased region" description="Low complexity" evidence="1">
    <location>
        <begin position="417"/>
        <end position="439"/>
    </location>
</feature>
<dbReference type="Pfam" id="PF16486">
    <property type="entry name" value="ArgoN"/>
    <property type="match status" value="1"/>
</dbReference>
<dbReference type="Pfam" id="PF08699">
    <property type="entry name" value="ArgoL1"/>
    <property type="match status" value="1"/>
</dbReference>
<dbReference type="PROSITE" id="PS50822">
    <property type="entry name" value="PIWI"/>
    <property type="match status" value="1"/>
</dbReference>
<evidence type="ECO:0000256" key="1">
    <source>
        <dbReference type="SAM" id="MobiDB-lite"/>
    </source>
</evidence>
<dbReference type="PANTHER" id="PTHR22891">
    <property type="entry name" value="EUKARYOTIC TRANSLATION INITIATION FACTOR 2C"/>
    <property type="match status" value="1"/>
</dbReference>
<dbReference type="SUPFAM" id="SSF101690">
    <property type="entry name" value="PAZ domain"/>
    <property type="match status" value="2"/>
</dbReference>
<protein>
    <recommendedName>
        <fullName evidence="2">Piwi domain-containing protein</fullName>
    </recommendedName>
</protein>
<dbReference type="InterPro" id="IPR014811">
    <property type="entry name" value="ArgoL1"/>
</dbReference>
<sequence>MSGQGYRGGRGGGGRGDFGGSRGGRGGGGGGRGDFGGGRGGGGGYRGDRGGGGRGGGDRGGRGGGRGGFSSGPPEIKVFKNSGNAPVTPDTQVIAIEDAYMKNSKGINALANLSTTTRFPPRPGHGTLGKKIVVYANYFKVIAPPNLSLTRYNVEVSPPATGKKLGRIFQLLLELPAFSGVATEWKSMIISTKNLNLPPGYTVQIPYRKEGEDEPPARAVTYNVRVITPLTYLVSDLIKFLASQNPQPPYTQKAEVIQMMNAVFGCYPQAHPGVTSIGQNRHFALDRSQQNAHNIHVLGGGLESLRGYFLSARPATGGLLLNVNVTHGVFFEPDRLDTLFPKLGTGNKTTLAKKLNKLRVRVTHLPGKKNKKNEDVPRIKMICGLALTNDGRSEEHPPKITVNYAGPTQVSFWLSDTPPGSASAGPSTSGKGKKSASQQGGLPVNQYITVYNYFQKKYPHIQISDRNPVVNVGNKEHPMYLPAEVCVVLPGQPIGRRLSPNQTQEMITFACRKPWQNADSIVGDGRAVLGLNPAANSIAGAFGIQVGSSLVTVAARVLSPPQIKYKNARTKQETVMVPRFGSWNMANVQFHTGSNLGRWTYIHFTSNRRGDNFSAADLQQNVAKFRAFLNDSGINANGLIQVPPPPTVNLFDGENARNDSIIRDIFRRFHTAAPEVKPRFVFCVLPYNDVALYNSIKTVGDTKAGIHTVCVVGSKFMKQNRQEQYFGNVSLKFNLKAGGINHTLDAGKLGIISEGKTMVVGLDVTHPSPGSKEGAPSVAGIVASVDKWLGQWPADFNVQTGRKEMVEALESMMISRLKLWQKRNNNALPINIIIYRDGVSEGQYQSVLDEELPLIRNACRQIYPAEATKQSFPKISIIICGKRHHTRFYPSAEKDADRSSNCEPGTIVDRGVTEVGAWDFFLQAHCCLQGTARSAHYYVILDEIFRGIKPTGQHKNAADALEDLTHNMSHLFGRATKAVSLCPPAYYADLLCTRLRCYLSDQFDPQETSATPSVASGSTGTKSKDDPIAIGEALKDTMFYI</sequence>
<dbReference type="InterPro" id="IPR036085">
    <property type="entry name" value="PAZ_dom_sf"/>
</dbReference>
<evidence type="ECO:0000313" key="4">
    <source>
        <dbReference type="Proteomes" id="UP000664132"/>
    </source>
</evidence>
<feature type="compositionally biased region" description="Basic and acidic residues" evidence="1">
    <location>
        <begin position="46"/>
        <end position="61"/>
    </location>
</feature>
<organism evidence="3 4">
    <name type="scientific">Cadophora malorum</name>
    <dbReference type="NCBI Taxonomy" id="108018"/>
    <lineage>
        <taxon>Eukaryota</taxon>
        <taxon>Fungi</taxon>
        <taxon>Dikarya</taxon>
        <taxon>Ascomycota</taxon>
        <taxon>Pezizomycotina</taxon>
        <taxon>Leotiomycetes</taxon>
        <taxon>Helotiales</taxon>
        <taxon>Ploettnerulaceae</taxon>
        <taxon>Cadophora</taxon>
    </lineage>
</organism>
<feature type="domain" description="Piwi" evidence="2">
    <location>
        <begin position="680"/>
        <end position="1000"/>
    </location>
</feature>
<dbReference type="Proteomes" id="UP000664132">
    <property type="component" value="Unassembled WGS sequence"/>
</dbReference>
<dbReference type="InterPro" id="IPR003100">
    <property type="entry name" value="PAZ_dom"/>
</dbReference>
<accession>A0A8H7TE31</accession>
<dbReference type="InterPro" id="IPR032474">
    <property type="entry name" value="Argonaute_N"/>
</dbReference>
<dbReference type="OrthoDB" id="10252740at2759"/>
<dbReference type="EMBL" id="JAFJYH010000145">
    <property type="protein sequence ID" value="KAG4417766.1"/>
    <property type="molecule type" value="Genomic_DNA"/>
</dbReference>
<evidence type="ECO:0000313" key="3">
    <source>
        <dbReference type="EMBL" id="KAG4417766.1"/>
    </source>
</evidence>
<feature type="region of interest" description="Disordered" evidence="1">
    <location>
        <begin position="415"/>
        <end position="439"/>
    </location>
</feature>
<dbReference type="GO" id="GO:0003723">
    <property type="term" value="F:RNA binding"/>
    <property type="evidence" value="ECO:0007669"/>
    <property type="project" value="InterPro"/>
</dbReference>
<dbReference type="AlphaFoldDB" id="A0A8H7TE31"/>
<dbReference type="Pfam" id="PF16488">
    <property type="entry name" value="ArgoL2"/>
    <property type="match status" value="1"/>
</dbReference>
<dbReference type="Gene3D" id="2.170.260.10">
    <property type="entry name" value="paz domain"/>
    <property type="match status" value="1"/>
</dbReference>
<dbReference type="CDD" id="cd04657">
    <property type="entry name" value="Piwi_ago-like"/>
    <property type="match status" value="1"/>
</dbReference>
<dbReference type="Gene3D" id="3.30.420.10">
    <property type="entry name" value="Ribonuclease H-like superfamily/Ribonuclease H"/>
    <property type="match status" value="1"/>
</dbReference>
<dbReference type="InterPro" id="IPR045246">
    <property type="entry name" value="Piwi_ago-like"/>
</dbReference>
<dbReference type="Pfam" id="PF02171">
    <property type="entry name" value="Piwi"/>
    <property type="match status" value="1"/>
</dbReference>
<name>A0A8H7TE31_9HELO</name>
<feature type="compositionally biased region" description="Gly residues" evidence="1">
    <location>
        <begin position="1"/>
        <end position="45"/>
    </location>
</feature>
<dbReference type="SMART" id="SM01163">
    <property type="entry name" value="DUF1785"/>
    <property type="match status" value="1"/>
</dbReference>
<dbReference type="CDD" id="cd02846">
    <property type="entry name" value="PAZ_argonaute_like"/>
    <property type="match status" value="1"/>
</dbReference>
<dbReference type="InterPro" id="IPR032472">
    <property type="entry name" value="ArgoL2"/>
</dbReference>